<dbReference type="WBParaSite" id="nRc.2.0.1.t21049-RA">
    <property type="protein sequence ID" value="nRc.2.0.1.t21049-RA"/>
    <property type="gene ID" value="nRc.2.0.1.g21049"/>
</dbReference>
<keyword evidence="4" id="KW-1133">Transmembrane helix</keyword>
<dbReference type="PANTHER" id="PTHR10414:SF71">
    <property type="entry name" value="FI05338P"/>
    <property type="match status" value="1"/>
</dbReference>
<name>A0A915J5I0_ROMCU</name>
<comment type="subcellular location">
    <subcellularLocation>
        <location evidence="1">Membrane</location>
    </subcellularLocation>
</comment>
<keyword evidence="5" id="KW-1185">Reference proteome</keyword>
<evidence type="ECO:0000256" key="4">
    <source>
        <dbReference type="SAM" id="Phobius"/>
    </source>
</evidence>
<keyword evidence="3 4" id="KW-0472">Membrane</keyword>
<reference evidence="6" key="1">
    <citation type="submission" date="2022-11" db="UniProtKB">
        <authorList>
            <consortium name="WormBaseParasite"/>
        </authorList>
    </citation>
    <scope>IDENTIFICATION</scope>
</reference>
<evidence type="ECO:0000313" key="6">
    <source>
        <dbReference type="WBParaSite" id="nRc.2.0.1.t21049-RA"/>
    </source>
</evidence>
<dbReference type="GO" id="GO:0005794">
    <property type="term" value="C:Golgi apparatus"/>
    <property type="evidence" value="ECO:0007669"/>
    <property type="project" value="TreeGrafter"/>
</dbReference>
<sequence length="184" mass="21440">MVRKHHTVIKTISMALELEGTLSVRYTDKSGLRFVASIIFRVLASIGNISTRHFMHIFDYEYLTNEELKTIENHKYDAVETNPVNNYIFRPLYYKLGTYIPKSVAPNVITSGTFLLALSQYMILAYYDYYFFAESPGSPEEKRVSNWIWLYSSIGMALSTFFGNIINEDDGRLRTEHFEMRLID</sequence>
<dbReference type="OMA" id="RTEHFEM"/>
<comment type="similarity">
    <text evidence="2">Belongs to the CDP-alcohol phosphatidyltransferase class-I family.</text>
</comment>
<evidence type="ECO:0000256" key="1">
    <source>
        <dbReference type="ARBA" id="ARBA00004370"/>
    </source>
</evidence>
<evidence type="ECO:0000313" key="5">
    <source>
        <dbReference type="Proteomes" id="UP000887565"/>
    </source>
</evidence>
<keyword evidence="4" id="KW-0812">Transmembrane</keyword>
<dbReference type="GO" id="GO:0006646">
    <property type="term" value="P:phosphatidylethanolamine biosynthetic process"/>
    <property type="evidence" value="ECO:0007669"/>
    <property type="project" value="TreeGrafter"/>
</dbReference>
<proteinExistence type="inferred from homology"/>
<feature type="transmembrane region" description="Helical" evidence="4">
    <location>
        <begin position="104"/>
        <end position="127"/>
    </location>
</feature>
<protein>
    <submittedName>
        <fullName evidence="6">Uncharacterized protein</fullName>
    </submittedName>
</protein>
<feature type="transmembrane region" description="Helical" evidence="4">
    <location>
        <begin position="147"/>
        <end position="166"/>
    </location>
</feature>
<dbReference type="AlphaFoldDB" id="A0A915J5I0"/>
<dbReference type="GO" id="GO:0005789">
    <property type="term" value="C:endoplasmic reticulum membrane"/>
    <property type="evidence" value="ECO:0007669"/>
    <property type="project" value="TreeGrafter"/>
</dbReference>
<accession>A0A915J5I0</accession>
<dbReference type="GO" id="GO:0004307">
    <property type="term" value="F:ethanolaminephosphotransferase activity"/>
    <property type="evidence" value="ECO:0007669"/>
    <property type="project" value="TreeGrafter"/>
</dbReference>
<organism evidence="5 6">
    <name type="scientific">Romanomermis culicivorax</name>
    <name type="common">Nematode worm</name>
    <dbReference type="NCBI Taxonomy" id="13658"/>
    <lineage>
        <taxon>Eukaryota</taxon>
        <taxon>Metazoa</taxon>
        <taxon>Ecdysozoa</taxon>
        <taxon>Nematoda</taxon>
        <taxon>Enoplea</taxon>
        <taxon>Dorylaimia</taxon>
        <taxon>Mermithida</taxon>
        <taxon>Mermithoidea</taxon>
        <taxon>Mermithidae</taxon>
        <taxon>Romanomermis</taxon>
    </lineage>
</organism>
<evidence type="ECO:0000256" key="3">
    <source>
        <dbReference type="ARBA" id="ARBA00023136"/>
    </source>
</evidence>
<dbReference type="PANTHER" id="PTHR10414">
    <property type="entry name" value="ETHANOLAMINEPHOSPHOTRANSFERASE"/>
    <property type="match status" value="1"/>
</dbReference>
<dbReference type="Proteomes" id="UP000887565">
    <property type="component" value="Unplaced"/>
</dbReference>
<evidence type="ECO:0000256" key="2">
    <source>
        <dbReference type="ARBA" id="ARBA00010441"/>
    </source>
</evidence>
<dbReference type="InterPro" id="IPR014472">
    <property type="entry name" value="CHOPT"/>
</dbReference>